<evidence type="ECO:0000313" key="3">
    <source>
        <dbReference type="EMBL" id="KAF7160365.1"/>
    </source>
</evidence>
<evidence type="ECO:0000313" key="4">
    <source>
        <dbReference type="Proteomes" id="UP000662466"/>
    </source>
</evidence>
<dbReference type="PANTHER" id="PTHR14187">
    <property type="entry name" value="ALPHA KINASE/ELONGATION FACTOR 2 KINASE"/>
    <property type="match status" value="1"/>
</dbReference>
<reference evidence="3" key="1">
    <citation type="submission" date="2020-06" db="EMBL/GenBank/DDBJ databases">
        <title>Draft genome sequences of strains closely related to Aspergillus parafelis and Aspergillus hiratsukae.</title>
        <authorList>
            <person name="Dos Santos R.A.C."/>
            <person name="Rivero-Menendez O."/>
            <person name="Steenwyk J.L."/>
            <person name="Mead M.E."/>
            <person name="Goldman G.H."/>
            <person name="Alastruey-Izquierdo A."/>
            <person name="Rokas A."/>
        </authorList>
    </citation>
    <scope>NUCLEOTIDE SEQUENCE</scope>
    <source>
        <strain evidence="3">CNM-CM6106</strain>
    </source>
</reference>
<dbReference type="AlphaFoldDB" id="A0A8H6PSS8"/>
<sequence>MAGAPRIVVGIDFGTTYSGVAWALQSSPDDVEVIKTWPGARNRTTPKVPTTISYENGKFFWGYQTPMFGEVVRGIKLLLDPTQEIDYKPALLVNSAKGTLRRRFGNALDSMEIKYVLTVPAVWTDKAKNMTLTAATDAGISALDVTLVSEPEAAALSCLNASQPNTIENGDVVIICDAGGGTVDLISYRVKSVNPLELTEVARGTGALCGSVLLDKRFESYLVGLLGERSYQSLSHKTRETAMNYWQDFVKPNFASASSEDDDEYSEVDYSVPLNGVGDKRKLGLEGGFLNMTREDVAGIFLPVIDEIERLVQDQILQVSIAGMQPKAILLVGGFGSSEYLFRRLQSAVVNVTVIQPPNAWSAVVRGAVLRGLGGNQVGQRIARCHYGIRIRQVYNERLHKEEDRYWDALVEQFFVGNRMQWYIKKGEPISEDKPIRMGWGRPFAKEGCTERLKQVRESLYICNVDEAPDHFTEDVFNVCTLEVNLSAIRHDLFRNEKSSSGQEYYRVLFDIVMTPTSANILFHLEFNGASYGSVQVKY</sequence>
<dbReference type="GO" id="GO:0005524">
    <property type="term" value="F:ATP binding"/>
    <property type="evidence" value="ECO:0007669"/>
    <property type="project" value="UniProtKB-KW"/>
</dbReference>
<evidence type="ECO:0008006" key="5">
    <source>
        <dbReference type="Google" id="ProtNLM"/>
    </source>
</evidence>
<dbReference type="Pfam" id="PF00012">
    <property type="entry name" value="HSP70"/>
    <property type="match status" value="1"/>
</dbReference>
<accession>A0A8H6PSS8</accession>
<organism evidence="3 4">
    <name type="scientific">Aspergillus hiratsukae</name>
    <dbReference type="NCBI Taxonomy" id="1194566"/>
    <lineage>
        <taxon>Eukaryota</taxon>
        <taxon>Fungi</taxon>
        <taxon>Dikarya</taxon>
        <taxon>Ascomycota</taxon>
        <taxon>Pezizomycotina</taxon>
        <taxon>Eurotiomycetes</taxon>
        <taxon>Eurotiomycetidae</taxon>
        <taxon>Eurotiales</taxon>
        <taxon>Aspergillaceae</taxon>
        <taxon>Aspergillus</taxon>
        <taxon>Aspergillus subgen. Fumigati</taxon>
    </lineage>
</organism>
<dbReference type="PRINTS" id="PR00301">
    <property type="entry name" value="HEATSHOCK70"/>
</dbReference>
<comment type="caution">
    <text evidence="3">The sequence shown here is derived from an EMBL/GenBank/DDBJ whole genome shotgun (WGS) entry which is preliminary data.</text>
</comment>
<protein>
    <recommendedName>
        <fullName evidence="5">Actin-like ATPase domain-containing protein</fullName>
    </recommendedName>
</protein>
<name>A0A8H6PSS8_9EURO</name>
<keyword evidence="2" id="KW-0067">ATP-binding</keyword>
<dbReference type="Gene3D" id="3.30.420.40">
    <property type="match status" value="2"/>
</dbReference>
<evidence type="ECO:0000256" key="2">
    <source>
        <dbReference type="ARBA" id="ARBA00022840"/>
    </source>
</evidence>
<dbReference type="Gene3D" id="3.90.640.10">
    <property type="entry name" value="Actin, Chain A, domain 4"/>
    <property type="match status" value="1"/>
</dbReference>
<dbReference type="InterPro" id="IPR013126">
    <property type="entry name" value="Hsp_70_fam"/>
</dbReference>
<keyword evidence="1" id="KW-0547">Nucleotide-binding</keyword>
<dbReference type="PANTHER" id="PTHR14187:SF82">
    <property type="entry name" value="FAMILY CHAPERONE, PUTATIVE (AFU_ORTHOLOGUE AFUA_7G08575)-RELATED"/>
    <property type="match status" value="1"/>
</dbReference>
<dbReference type="SUPFAM" id="SSF53067">
    <property type="entry name" value="Actin-like ATPase domain"/>
    <property type="match status" value="2"/>
</dbReference>
<dbReference type="CDD" id="cd10170">
    <property type="entry name" value="ASKHA_NBD_HSP70"/>
    <property type="match status" value="1"/>
</dbReference>
<dbReference type="EMBL" id="JACBAF010002262">
    <property type="protein sequence ID" value="KAF7160365.1"/>
    <property type="molecule type" value="Genomic_DNA"/>
</dbReference>
<dbReference type="GO" id="GO:0140662">
    <property type="term" value="F:ATP-dependent protein folding chaperone"/>
    <property type="evidence" value="ECO:0007669"/>
    <property type="project" value="InterPro"/>
</dbReference>
<dbReference type="InterPro" id="IPR043129">
    <property type="entry name" value="ATPase_NBD"/>
</dbReference>
<dbReference type="Proteomes" id="UP000662466">
    <property type="component" value="Unassembled WGS sequence"/>
</dbReference>
<gene>
    <name evidence="3" type="ORF">CNMCM6106_007806</name>
</gene>
<evidence type="ECO:0000256" key="1">
    <source>
        <dbReference type="ARBA" id="ARBA00022741"/>
    </source>
</evidence>
<proteinExistence type="predicted"/>